<reference evidence="3 4" key="1">
    <citation type="submission" date="2018-11" db="EMBL/GenBank/DDBJ databases">
        <title>Proposal to divide the Flavobacteriaceae and reorganize its genera based on Amino Acid Identity values calculated from whole genome sequences.</title>
        <authorList>
            <person name="Nicholson A.C."/>
            <person name="Gulvik C.A."/>
            <person name="Whitney A.M."/>
            <person name="Humrighouse B.W."/>
            <person name="Bell M."/>
            <person name="Holmes B."/>
            <person name="Steigerwalt A.G."/>
            <person name="Villarma A."/>
            <person name="Sheth M."/>
            <person name="Batra D."/>
            <person name="Pryor J."/>
            <person name="Bernardet J.-F."/>
            <person name="Hugo C."/>
            <person name="Kampfer P."/>
            <person name="Newman J."/>
            <person name="McQuiston J.R."/>
        </authorList>
    </citation>
    <scope>NUCLEOTIDE SEQUENCE [LARGE SCALE GENOMIC DNA]</scope>
    <source>
        <strain evidence="3 4">H5143</strain>
    </source>
</reference>
<keyword evidence="4" id="KW-1185">Reference proteome</keyword>
<evidence type="ECO:0000313" key="4">
    <source>
        <dbReference type="Proteomes" id="UP000281741"/>
    </source>
</evidence>
<protein>
    <submittedName>
        <fullName evidence="3">DEAD/DEAH box helicase</fullName>
    </submittedName>
</protein>
<dbReference type="InterPro" id="IPR006935">
    <property type="entry name" value="Helicase/UvrB_N"/>
</dbReference>
<dbReference type="SUPFAM" id="SSF52540">
    <property type="entry name" value="P-loop containing nucleoside triphosphate hydrolases"/>
    <property type="match status" value="1"/>
</dbReference>
<keyword evidence="3" id="KW-0378">Hydrolase</keyword>
<dbReference type="Proteomes" id="UP000281741">
    <property type="component" value="Chromosome"/>
</dbReference>
<dbReference type="Gene3D" id="3.40.50.300">
    <property type="entry name" value="P-loop containing nucleotide triphosphate hydrolases"/>
    <property type="match status" value="1"/>
</dbReference>
<keyword evidence="3" id="KW-0547">Nucleotide-binding</keyword>
<name>A0ABN5S2B0_9FLAO</name>
<dbReference type="InterPro" id="IPR027417">
    <property type="entry name" value="P-loop_NTPase"/>
</dbReference>
<feature type="region of interest" description="Disordered" evidence="1">
    <location>
        <begin position="315"/>
        <end position="337"/>
    </location>
</feature>
<accession>A0ABN5S2B0</accession>
<evidence type="ECO:0000313" key="3">
    <source>
        <dbReference type="EMBL" id="AZA96063.1"/>
    </source>
</evidence>
<dbReference type="EMBL" id="CP033912">
    <property type="protein sequence ID" value="AZA96063.1"/>
    <property type="molecule type" value="Genomic_DNA"/>
</dbReference>
<keyword evidence="3" id="KW-0067">ATP-binding</keyword>
<dbReference type="Pfam" id="PF04851">
    <property type="entry name" value="ResIII"/>
    <property type="match status" value="1"/>
</dbReference>
<feature type="domain" description="Helicase/UvrB N-terminal" evidence="2">
    <location>
        <begin position="48"/>
        <end position="206"/>
    </location>
</feature>
<dbReference type="GO" id="GO:0004386">
    <property type="term" value="F:helicase activity"/>
    <property type="evidence" value="ECO:0007669"/>
    <property type="project" value="UniProtKB-KW"/>
</dbReference>
<gene>
    <name evidence="3" type="ORF">EG353_11010</name>
</gene>
<feature type="compositionally biased region" description="Basic and acidic residues" evidence="1">
    <location>
        <begin position="320"/>
        <end position="337"/>
    </location>
</feature>
<sequence length="844" mass="99531">MQLPNKYFEDFPIEFKQINPEDFSKIFKTEKTTIELEAMSYLNDVVQKEMKIQRKNTVIINTPVGNGKSYAIIQTIKRFYEAKEEYLIFVASPFVSLVDQYYKSIQKFAGIPDSQIYNYNNIGRTDISYIGKKIQVVTANTLLGNPGEDGYKNSDAKREYLKSLQGHCEKNNIKAVFIYDEIHDTIHNFKEEFIFNLWNWKNVIHKNFIISATFSEASKVVVEYLAELTDRKIQIIESSRKRNPKNESKLLLHYSSVHNFTNETPEIRDTILDILKRGKNIDVLSYSKSLAQSIIADKALGSKLKEKFGEINDCTSENIDNERPENEPPENRFDNDKCNIGTNFKSGVSIQKENHAFVIILPPRATRSTFKNKYGIFSSGVTSIIQAIARKRKKGEIHIILPRPDEFDYEPLKHIFTEEQQYYFKYWYQQIKHSNNKLKDKDKVKYIPLKFQSWFLSDFYEETLKKNVSKGIEYSQTSDRLDLARLDFPPYKNFVLARGEDYLAQTFKIWGADLSAYLTYCAFTNQFVNCNLAQINYKNYLFFKENEIQAGLRKCFDIYFGEGYEDGLFSFSNFNLAYNNFRNRLFEEFTLKFQKKDKEGWETINQFNNPKFERQVLRFVAHTYYGRNYHNQSDYEARTEDREYSRAEYFADGISCARGLNLEEISYNEEEKERVLAFQNLNYFREKLDQNITPHSIGEDSFSFLPVKPFRDFISNDELPKFTQLTEYFRKNDLLIKNGVFEFMRKFDTLTLEKKVNSFYTIMLEDFFVMEQRATLPKINFEGNRRLVKPIQSVKELPAISKTINLIEPPEYKAFVSEDYIISFAEEHYGSLENYYKMLSETLR</sequence>
<evidence type="ECO:0000259" key="2">
    <source>
        <dbReference type="Pfam" id="PF04851"/>
    </source>
</evidence>
<keyword evidence="3" id="KW-0347">Helicase</keyword>
<proteinExistence type="predicted"/>
<evidence type="ECO:0000256" key="1">
    <source>
        <dbReference type="SAM" id="MobiDB-lite"/>
    </source>
</evidence>
<dbReference type="RefSeq" id="WP_123860889.1">
    <property type="nucleotide sequence ID" value="NZ_CP033912.1"/>
</dbReference>
<organism evidence="3 4">
    <name type="scientific">Chryseobacterium shandongense</name>
    <dbReference type="NCBI Taxonomy" id="1493872"/>
    <lineage>
        <taxon>Bacteria</taxon>
        <taxon>Pseudomonadati</taxon>
        <taxon>Bacteroidota</taxon>
        <taxon>Flavobacteriia</taxon>
        <taxon>Flavobacteriales</taxon>
        <taxon>Weeksellaceae</taxon>
        <taxon>Chryseobacterium group</taxon>
        <taxon>Chryseobacterium</taxon>
    </lineage>
</organism>